<evidence type="ECO:0000313" key="1">
    <source>
        <dbReference type="EMBL" id="KAF2732752.1"/>
    </source>
</evidence>
<name>A0A9P4QS03_9PLEO</name>
<dbReference type="EMBL" id="ML996172">
    <property type="protein sequence ID" value="KAF2732752.1"/>
    <property type="molecule type" value="Genomic_DNA"/>
</dbReference>
<dbReference type="OrthoDB" id="10674451at2759"/>
<evidence type="ECO:0000313" key="2">
    <source>
        <dbReference type="Proteomes" id="UP000799444"/>
    </source>
</evidence>
<protein>
    <submittedName>
        <fullName evidence="1">Uncharacterized protein</fullName>
    </submittedName>
</protein>
<sequence length="341" mass="36449">MLALIRIDLSNSGLPCPQPRPWVPSPGRGRALMAWRGGLRTRPGSQEGAECFENSAGASDVSHLSKRSLTVCAVDMLGAKSDDLLLRQPQAPRQRPQSDQPAAPGAVDWAKGRLGSAIKVLWPLLFLAAHTPQCAALLSAAISCLTLLSPLAAREKHEEHADAAAAAFAWSLTSISFARCGRSGSAVPTACTQNVVVQTPPPPFLDAPTTPRPWFSALLSDAAVEEGLSPSASTWTVAVSVAGLPHRHRVRSSVLGAQRVRSCHPSTPGPRPVAGPLLGSVQRPAAWRRMRYAHHSSARYPPATRFSWPVDGYMQPQLMESHGRLSPAAAFQLSFSDMPWP</sequence>
<comment type="caution">
    <text evidence="1">The sequence shown here is derived from an EMBL/GenBank/DDBJ whole genome shotgun (WGS) entry which is preliminary data.</text>
</comment>
<proteinExistence type="predicted"/>
<keyword evidence="2" id="KW-1185">Reference proteome</keyword>
<accession>A0A9P4QS03</accession>
<organism evidence="1 2">
    <name type="scientific">Polyplosphaeria fusca</name>
    <dbReference type="NCBI Taxonomy" id="682080"/>
    <lineage>
        <taxon>Eukaryota</taxon>
        <taxon>Fungi</taxon>
        <taxon>Dikarya</taxon>
        <taxon>Ascomycota</taxon>
        <taxon>Pezizomycotina</taxon>
        <taxon>Dothideomycetes</taxon>
        <taxon>Pleosporomycetidae</taxon>
        <taxon>Pleosporales</taxon>
        <taxon>Tetraplosphaeriaceae</taxon>
        <taxon>Polyplosphaeria</taxon>
    </lineage>
</organism>
<dbReference type="AlphaFoldDB" id="A0A9P4QS03"/>
<gene>
    <name evidence="1" type="ORF">EJ04DRAFT_304513</name>
</gene>
<dbReference type="Proteomes" id="UP000799444">
    <property type="component" value="Unassembled WGS sequence"/>
</dbReference>
<reference evidence="1" key="1">
    <citation type="journal article" date="2020" name="Stud. Mycol.">
        <title>101 Dothideomycetes genomes: a test case for predicting lifestyles and emergence of pathogens.</title>
        <authorList>
            <person name="Haridas S."/>
            <person name="Albert R."/>
            <person name="Binder M."/>
            <person name="Bloem J."/>
            <person name="Labutti K."/>
            <person name="Salamov A."/>
            <person name="Andreopoulos B."/>
            <person name="Baker S."/>
            <person name="Barry K."/>
            <person name="Bills G."/>
            <person name="Bluhm B."/>
            <person name="Cannon C."/>
            <person name="Castanera R."/>
            <person name="Culley D."/>
            <person name="Daum C."/>
            <person name="Ezra D."/>
            <person name="Gonzalez J."/>
            <person name="Henrissat B."/>
            <person name="Kuo A."/>
            <person name="Liang C."/>
            <person name="Lipzen A."/>
            <person name="Lutzoni F."/>
            <person name="Magnuson J."/>
            <person name="Mondo S."/>
            <person name="Nolan M."/>
            <person name="Ohm R."/>
            <person name="Pangilinan J."/>
            <person name="Park H.-J."/>
            <person name="Ramirez L."/>
            <person name="Alfaro M."/>
            <person name="Sun H."/>
            <person name="Tritt A."/>
            <person name="Yoshinaga Y."/>
            <person name="Zwiers L.-H."/>
            <person name="Turgeon B."/>
            <person name="Goodwin S."/>
            <person name="Spatafora J."/>
            <person name="Crous P."/>
            <person name="Grigoriev I."/>
        </authorList>
    </citation>
    <scope>NUCLEOTIDE SEQUENCE</scope>
    <source>
        <strain evidence="1">CBS 125425</strain>
    </source>
</reference>